<dbReference type="RefSeq" id="WP_189123722.1">
    <property type="nucleotide sequence ID" value="NZ_BMNH01000004.1"/>
</dbReference>
<comment type="caution">
    <text evidence="2">The sequence shown here is derived from an EMBL/GenBank/DDBJ whole genome shotgun (WGS) entry which is preliminary data.</text>
</comment>
<reference evidence="2" key="2">
    <citation type="submission" date="2020-09" db="EMBL/GenBank/DDBJ databases">
        <authorList>
            <person name="Sun Q."/>
            <person name="Zhou Y."/>
        </authorList>
    </citation>
    <scope>NUCLEOTIDE SEQUENCE</scope>
    <source>
        <strain evidence="2">CGMCC 4.7368</strain>
    </source>
</reference>
<name>A0A917YWK0_9ACTN</name>
<feature type="transmembrane region" description="Helical" evidence="1">
    <location>
        <begin position="62"/>
        <end position="79"/>
    </location>
</feature>
<proteinExistence type="predicted"/>
<evidence type="ECO:0000313" key="3">
    <source>
        <dbReference type="Proteomes" id="UP000646523"/>
    </source>
</evidence>
<feature type="transmembrane region" description="Helical" evidence="1">
    <location>
        <begin position="20"/>
        <end position="38"/>
    </location>
</feature>
<evidence type="ECO:0000256" key="1">
    <source>
        <dbReference type="SAM" id="Phobius"/>
    </source>
</evidence>
<evidence type="ECO:0000313" key="2">
    <source>
        <dbReference type="EMBL" id="GGO66289.1"/>
    </source>
</evidence>
<reference evidence="2" key="1">
    <citation type="journal article" date="2014" name="Int. J. Syst. Evol. Microbiol.">
        <title>Complete genome sequence of Corynebacterium casei LMG S-19264T (=DSM 44701T), isolated from a smear-ripened cheese.</title>
        <authorList>
            <consortium name="US DOE Joint Genome Institute (JGI-PGF)"/>
            <person name="Walter F."/>
            <person name="Albersmeier A."/>
            <person name="Kalinowski J."/>
            <person name="Ruckert C."/>
        </authorList>
    </citation>
    <scope>NUCLEOTIDE SEQUENCE</scope>
    <source>
        <strain evidence="2">CGMCC 4.7368</strain>
    </source>
</reference>
<feature type="transmembrane region" description="Helical" evidence="1">
    <location>
        <begin position="132"/>
        <end position="157"/>
    </location>
</feature>
<feature type="transmembrane region" description="Helical" evidence="1">
    <location>
        <begin position="86"/>
        <end position="106"/>
    </location>
</feature>
<sequence length="163" mass="16805">MADYLSPGPARRRPRRAHAFAVTIAAALLVFCAILPWAGVEASSDLIGGAVSRDVRGTDDGFGVYTLIAGMAALAFGLAGLITRPWIAALAALPGALATLMLVLYVTDPAGAADRVSVDLGRVLSVEPVIRYGWFAALASALALIVFALLTLTPALASRADQS</sequence>
<dbReference type="Proteomes" id="UP000646523">
    <property type="component" value="Unassembled WGS sequence"/>
</dbReference>
<keyword evidence="3" id="KW-1185">Reference proteome</keyword>
<dbReference type="AlphaFoldDB" id="A0A917YWK0"/>
<gene>
    <name evidence="2" type="ORF">GCM10012289_19950</name>
</gene>
<organism evidence="2 3">
    <name type="scientific">Nonomuraea cavernae</name>
    <dbReference type="NCBI Taxonomy" id="2045107"/>
    <lineage>
        <taxon>Bacteria</taxon>
        <taxon>Bacillati</taxon>
        <taxon>Actinomycetota</taxon>
        <taxon>Actinomycetes</taxon>
        <taxon>Streptosporangiales</taxon>
        <taxon>Streptosporangiaceae</taxon>
        <taxon>Nonomuraea</taxon>
    </lineage>
</organism>
<keyword evidence="1" id="KW-0472">Membrane</keyword>
<dbReference type="EMBL" id="BMNH01000004">
    <property type="protein sequence ID" value="GGO66289.1"/>
    <property type="molecule type" value="Genomic_DNA"/>
</dbReference>
<keyword evidence="1" id="KW-1133">Transmembrane helix</keyword>
<accession>A0A917YWK0</accession>
<protein>
    <submittedName>
        <fullName evidence="2">Uncharacterized protein</fullName>
    </submittedName>
</protein>
<keyword evidence="1" id="KW-0812">Transmembrane</keyword>